<dbReference type="EMBL" id="VSSQ01000384">
    <property type="protein sequence ID" value="MPL93200.1"/>
    <property type="molecule type" value="Genomic_DNA"/>
</dbReference>
<evidence type="ECO:0000256" key="8">
    <source>
        <dbReference type="ARBA" id="ARBA00037278"/>
    </source>
</evidence>
<dbReference type="InterPro" id="IPR000743">
    <property type="entry name" value="Glyco_hydro_28"/>
</dbReference>
<dbReference type="GO" id="GO:0000272">
    <property type="term" value="P:polysaccharide catabolic process"/>
    <property type="evidence" value="ECO:0007669"/>
    <property type="project" value="UniProtKB-KW"/>
</dbReference>
<evidence type="ECO:0000313" key="9">
    <source>
        <dbReference type="EMBL" id="MPL93200.1"/>
    </source>
</evidence>
<evidence type="ECO:0000256" key="4">
    <source>
        <dbReference type="ARBA" id="ARBA00023180"/>
    </source>
</evidence>
<name>A0A644VPR6_9ZZZZ</name>
<dbReference type="AlphaFoldDB" id="A0A644VPR6"/>
<keyword evidence="5" id="KW-0119">Carbohydrate metabolism</keyword>
<dbReference type="InterPro" id="IPR012334">
    <property type="entry name" value="Pectin_lyas_fold"/>
</dbReference>
<evidence type="ECO:0000256" key="3">
    <source>
        <dbReference type="ARBA" id="ARBA00022801"/>
    </source>
</evidence>
<evidence type="ECO:0000256" key="2">
    <source>
        <dbReference type="ARBA" id="ARBA00022737"/>
    </source>
</evidence>
<keyword evidence="7" id="KW-0624">Polysaccharide degradation</keyword>
<evidence type="ECO:0000256" key="1">
    <source>
        <dbReference type="ARBA" id="ARBA00008834"/>
    </source>
</evidence>
<keyword evidence="6" id="KW-0326">Glycosidase</keyword>
<gene>
    <name evidence="9" type="ORF">SDC9_39326</name>
</gene>
<dbReference type="PANTHER" id="PTHR31736">
    <property type="match status" value="1"/>
</dbReference>
<organism evidence="9">
    <name type="scientific">bioreactor metagenome</name>
    <dbReference type="NCBI Taxonomy" id="1076179"/>
    <lineage>
        <taxon>unclassified sequences</taxon>
        <taxon>metagenomes</taxon>
        <taxon>ecological metagenomes</taxon>
    </lineage>
</organism>
<proteinExistence type="inferred from homology"/>
<comment type="caution">
    <text evidence="9">The sequence shown here is derived from an EMBL/GenBank/DDBJ whole genome shotgun (WGS) entry which is preliminary data.</text>
</comment>
<sequence length="430" mass="48288">MKVKSLFVISALFYCVCISGADLLLLKEGVHFSTEMTEVGRFARFTVKEPVNVELKAPSGVKSVQIKPVKYGVKYSIENNIVKLKGVLPGSKIAVTFNDNYDSPIYLFADIPQRAEWNNLPAETIRFGKGVHHIGRYDIKGDNVTIFLEEGAVIKGYFIGYRNTNVKILGYGIIDGRETRRAVRFEKSRHIEINGPVLLSQNGWTCSLFECNDVKIINTKILASQVFSDGIDILATNDVVIKDLFVRNEDDGISIKTKKWSFGGNVENVYIANSVFWSGVRGNALEIGWELDGDFVRNIRFEDIDIIRKQTFSHPFKRAAISIHHIGNCKVSDVLYQDIRIESVDENLIWIEQIKPEESSAWGSGGGVIENIRFENVIYTNGKDVPVVILAKKEGGIKNVSFKNFLVKGRHVVNSKDSVFQLTNTEVTLE</sequence>
<keyword evidence="4" id="KW-0325">Glycoprotein</keyword>
<dbReference type="Gene3D" id="2.160.20.10">
    <property type="entry name" value="Single-stranded right-handed beta-helix, Pectin lyase-like"/>
    <property type="match status" value="1"/>
</dbReference>
<protein>
    <recommendedName>
        <fullName evidence="10">Glycosyl hydrolases family 28</fullName>
    </recommendedName>
</protein>
<evidence type="ECO:0008006" key="10">
    <source>
        <dbReference type="Google" id="ProtNLM"/>
    </source>
</evidence>
<evidence type="ECO:0000256" key="7">
    <source>
        <dbReference type="ARBA" id="ARBA00023326"/>
    </source>
</evidence>
<reference evidence="9" key="1">
    <citation type="submission" date="2019-08" db="EMBL/GenBank/DDBJ databases">
        <authorList>
            <person name="Kucharzyk K."/>
            <person name="Murdoch R.W."/>
            <person name="Higgins S."/>
            <person name="Loffler F."/>
        </authorList>
    </citation>
    <scope>NUCLEOTIDE SEQUENCE</scope>
</reference>
<comment type="similarity">
    <text evidence="1">Belongs to the glycosyl hydrolase 28 family.</text>
</comment>
<evidence type="ECO:0000256" key="6">
    <source>
        <dbReference type="ARBA" id="ARBA00023295"/>
    </source>
</evidence>
<dbReference type="GO" id="GO:0004650">
    <property type="term" value="F:polygalacturonase activity"/>
    <property type="evidence" value="ECO:0007669"/>
    <property type="project" value="InterPro"/>
</dbReference>
<evidence type="ECO:0000256" key="5">
    <source>
        <dbReference type="ARBA" id="ARBA00023277"/>
    </source>
</evidence>
<dbReference type="SUPFAM" id="SSF51126">
    <property type="entry name" value="Pectin lyase-like"/>
    <property type="match status" value="1"/>
</dbReference>
<keyword evidence="2" id="KW-0677">Repeat</keyword>
<dbReference type="Pfam" id="PF00295">
    <property type="entry name" value="Glyco_hydro_28"/>
    <property type="match status" value="1"/>
</dbReference>
<comment type="function">
    <text evidence="8">Pectinolytic enzyme involved in the degradation of xylogalacturonan (xga), a galacturonan backbone heavily substituted with xylose, and which is one important component of the hairy regions of pectin. Activity requires a galacturonic acid backbone substituted with xylose.</text>
</comment>
<accession>A0A644VPR6</accession>
<dbReference type="PANTHER" id="PTHR31736:SF9">
    <property type="entry name" value="ENDO-XYLOGALACTURONAN HYDROLASE A-RELATED"/>
    <property type="match status" value="1"/>
</dbReference>
<keyword evidence="3" id="KW-0378">Hydrolase</keyword>
<dbReference type="InterPro" id="IPR011050">
    <property type="entry name" value="Pectin_lyase_fold/virulence"/>
</dbReference>